<proteinExistence type="predicted"/>
<feature type="transmembrane region" description="Helical" evidence="1">
    <location>
        <begin position="73"/>
        <end position="95"/>
    </location>
</feature>
<dbReference type="AlphaFoldDB" id="A0AAE3FPR8"/>
<keyword evidence="1" id="KW-0472">Membrane</keyword>
<protein>
    <recommendedName>
        <fullName evidence="4">TM2 domain-containing protein</fullName>
    </recommendedName>
</protein>
<sequence>MSEMQSESPRPDEQFCQSCGETIKKEAEVCPNCGVRQKGASGGEIKNAGVAALLSFLFGGGGQIYNGQIGKGIGIIVLQFINVMLMFVLIGFLTYPATLAYATYDAYNVANKINNGEIEP</sequence>
<dbReference type="RefSeq" id="WP_250594498.1">
    <property type="nucleotide sequence ID" value="NZ_JAKRVY010000001.1"/>
</dbReference>
<evidence type="ECO:0000313" key="3">
    <source>
        <dbReference type="Proteomes" id="UP001202674"/>
    </source>
</evidence>
<reference evidence="2 3" key="1">
    <citation type="journal article" date="2022" name="Syst. Appl. Microbiol.">
        <title>Natronocalculus amylovorans gen. nov., sp. nov., and Natranaeroarchaeum aerophilus sp. nov., dominant culturable amylolytic natronoarchaea from hypersaline soda lakes in southwestern Siberia.</title>
        <authorList>
            <person name="Sorokin D.Y."/>
            <person name="Elcheninov A.G."/>
            <person name="Khizhniak T.V."/>
            <person name="Koenen M."/>
            <person name="Bale N.J."/>
            <person name="Damste J.S.S."/>
            <person name="Kublanov I.V."/>
        </authorList>
    </citation>
    <scope>NUCLEOTIDE SEQUENCE [LARGE SCALE GENOMIC DNA]</scope>
    <source>
        <strain evidence="2 3">AArc-St1-1</strain>
    </source>
</reference>
<evidence type="ECO:0008006" key="4">
    <source>
        <dbReference type="Google" id="ProtNLM"/>
    </source>
</evidence>
<keyword evidence="3" id="KW-1185">Reference proteome</keyword>
<dbReference type="EMBL" id="JAKRVY010000001">
    <property type="protein sequence ID" value="MCL9812628.1"/>
    <property type="molecule type" value="Genomic_DNA"/>
</dbReference>
<gene>
    <name evidence="2" type="ORF">AArcSt11_03040</name>
</gene>
<evidence type="ECO:0000256" key="1">
    <source>
        <dbReference type="SAM" id="Phobius"/>
    </source>
</evidence>
<comment type="caution">
    <text evidence="2">The sequence shown here is derived from an EMBL/GenBank/DDBJ whole genome shotgun (WGS) entry which is preliminary data.</text>
</comment>
<organism evidence="2 3">
    <name type="scientific">Natranaeroarchaeum aerophilus</name>
    <dbReference type="NCBI Taxonomy" id="2917711"/>
    <lineage>
        <taxon>Archaea</taxon>
        <taxon>Methanobacteriati</taxon>
        <taxon>Methanobacteriota</taxon>
        <taxon>Stenosarchaea group</taxon>
        <taxon>Halobacteria</taxon>
        <taxon>Halobacteriales</taxon>
        <taxon>Natronoarchaeaceae</taxon>
        <taxon>Natranaeroarchaeum</taxon>
    </lineage>
</organism>
<keyword evidence="1" id="KW-0812">Transmembrane</keyword>
<accession>A0AAE3FPR8</accession>
<name>A0AAE3FPR8_9EURY</name>
<dbReference type="Proteomes" id="UP001202674">
    <property type="component" value="Unassembled WGS sequence"/>
</dbReference>
<keyword evidence="1" id="KW-1133">Transmembrane helix</keyword>
<evidence type="ECO:0000313" key="2">
    <source>
        <dbReference type="EMBL" id="MCL9812628.1"/>
    </source>
</evidence>